<keyword evidence="2 8" id="KW-0349">Heme</keyword>
<organism evidence="11 12">
    <name type="scientific">Aquamicrobium zhengzhouense</name>
    <dbReference type="NCBI Taxonomy" id="2781738"/>
    <lineage>
        <taxon>Bacteria</taxon>
        <taxon>Pseudomonadati</taxon>
        <taxon>Pseudomonadota</taxon>
        <taxon>Alphaproteobacteria</taxon>
        <taxon>Hyphomicrobiales</taxon>
        <taxon>Phyllobacteriaceae</taxon>
        <taxon>Aquamicrobium</taxon>
    </lineage>
</organism>
<comment type="caution">
    <text evidence="11">The sequence shown here is derived from an EMBL/GenBank/DDBJ whole genome shotgun (WGS) entry which is preliminary data.</text>
</comment>
<proteinExistence type="predicted"/>
<dbReference type="SUPFAM" id="SSF46626">
    <property type="entry name" value="Cytochrome c"/>
    <property type="match status" value="2"/>
</dbReference>
<gene>
    <name evidence="11" type="ORF">IOD40_01600</name>
</gene>
<evidence type="ECO:0000256" key="4">
    <source>
        <dbReference type="ARBA" id="ARBA00022729"/>
    </source>
</evidence>
<dbReference type="PANTHER" id="PTHR30600">
    <property type="entry name" value="CYTOCHROME C PEROXIDASE-RELATED"/>
    <property type="match status" value="1"/>
</dbReference>
<keyword evidence="3 8" id="KW-0479">Metal-binding</keyword>
<reference evidence="11 12" key="1">
    <citation type="submission" date="2020-10" db="EMBL/GenBank/DDBJ databases">
        <title>Aquamicrobium zhengzhouensis sp. nov., a exopolysaccharide producing bacterium isolated from farmland soil.</title>
        <authorList>
            <person name="Wang X."/>
        </authorList>
    </citation>
    <scope>NUCLEOTIDE SEQUENCE [LARGE SCALE GENOMIC DNA]</scope>
    <source>
        <strain evidence="12">cd-1</strain>
    </source>
</reference>
<feature type="chain" id="PRO_5046267252" evidence="9">
    <location>
        <begin position="21"/>
        <end position="396"/>
    </location>
</feature>
<dbReference type="Pfam" id="PF03150">
    <property type="entry name" value="CCP_MauG"/>
    <property type="match status" value="1"/>
</dbReference>
<dbReference type="PANTHER" id="PTHR30600:SF10">
    <property type="entry name" value="BLL6722 PROTEIN"/>
    <property type="match status" value="1"/>
</dbReference>
<dbReference type="EMBL" id="JADGMQ010000001">
    <property type="protein sequence ID" value="MBI1619359.1"/>
    <property type="molecule type" value="Genomic_DNA"/>
</dbReference>
<protein>
    <submittedName>
        <fullName evidence="11">Methylamine utilization protein</fullName>
    </submittedName>
</protein>
<sequence>MIRLHLVSCLIALAALSACSSEPFSDDEKKIIAQLRLSELGSLEPDQSNRFADDPAAAAFGARLFVDARLSANGLISCASCHDPERQFQDDEPLGKGIGTSTRRTMPLAGAAHGDWFMWDGAKDSQWAQALVPLEDPREHGFSRAGVAQLIAEVYRTEYEAVFGALPEVGGQPDLPQLTLLERDQNHTRGEAEQDQINRVFANVGKSLAAFQRTISLEATRFDRYAAIISDAVEADDRNSFNSLEIEGLKLFIGKAGCIECHNGPRFTDDFFHNTGVPRRDEAPADPGRSAVLESVVGDPFNCLGPYSDAQAEECHALRFMVRDEAAMKGAFKTPSLRGVASRAPYMHAGQLQTLEEVIQHYSDAPAASTGTSEIAPITFTDRGRAALIAFLKTLE</sequence>
<evidence type="ECO:0000256" key="2">
    <source>
        <dbReference type="ARBA" id="ARBA00022617"/>
    </source>
</evidence>
<evidence type="ECO:0000256" key="3">
    <source>
        <dbReference type="ARBA" id="ARBA00022723"/>
    </source>
</evidence>
<evidence type="ECO:0000256" key="7">
    <source>
        <dbReference type="ARBA" id="ARBA00023004"/>
    </source>
</evidence>
<keyword evidence="5" id="KW-0574">Periplasm</keyword>
<dbReference type="InterPro" id="IPR051395">
    <property type="entry name" value="Cytochrome_c_Peroxidase/MauG"/>
</dbReference>
<dbReference type="PROSITE" id="PS51007">
    <property type="entry name" value="CYTC"/>
    <property type="match status" value="1"/>
</dbReference>
<dbReference type="Proteomes" id="UP000601789">
    <property type="component" value="Unassembled WGS sequence"/>
</dbReference>
<dbReference type="InterPro" id="IPR026259">
    <property type="entry name" value="MauG/Cytc_peroxidase"/>
</dbReference>
<accession>A0ABS0S987</accession>
<evidence type="ECO:0000259" key="10">
    <source>
        <dbReference type="PROSITE" id="PS51007"/>
    </source>
</evidence>
<comment type="subcellular location">
    <subcellularLocation>
        <location evidence="1">Periplasm</location>
    </subcellularLocation>
</comment>
<feature type="signal peptide" evidence="9">
    <location>
        <begin position="1"/>
        <end position="20"/>
    </location>
</feature>
<dbReference type="InterPro" id="IPR036909">
    <property type="entry name" value="Cyt_c-like_dom_sf"/>
</dbReference>
<evidence type="ECO:0000256" key="5">
    <source>
        <dbReference type="ARBA" id="ARBA00022764"/>
    </source>
</evidence>
<keyword evidence="6" id="KW-0560">Oxidoreductase</keyword>
<feature type="domain" description="Cytochrome c" evidence="10">
    <location>
        <begin position="243"/>
        <end position="396"/>
    </location>
</feature>
<dbReference type="Gene3D" id="1.10.760.10">
    <property type="entry name" value="Cytochrome c-like domain"/>
    <property type="match status" value="2"/>
</dbReference>
<keyword evidence="12" id="KW-1185">Reference proteome</keyword>
<evidence type="ECO:0000256" key="9">
    <source>
        <dbReference type="SAM" id="SignalP"/>
    </source>
</evidence>
<evidence type="ECO:0000256" key="8">
    <source>
        <dbReference type="PROSITE-ProRule" id="PRU00433"/>
    </source>
</evidence>
<evidence type="ECO:0000313" key="11">
    <source>
        <dbReference type="EMBL" id="MBI1619359.1"/>
    </source>
</evidence>
<name>A0ABS0S987_9HYPH</name>
<evidence type="ECO:0000256" key="1">
    <source>
        <dbReference type="ARBA" id="ARBA00004418"/>
    </source>
</evidence>
<keyword evidence="4 9" id="KW-0732">Signal</keyword>
<keyword evidence="7 8" id="KW-0408">Iron</keyword>
<dbReference type="PROSITE" id="PS51257">
    <property type="entry name" value="PROKAR_LIPOPROTEIN"/>
    <property type="match status" value="1"/>
</dbReference>
<dbReference type="InterPro" id="IPR004852">
    <property type="entry name" value="Di-haem_cyt_c_peroxidsae"/>
</dbReference>
<dbReference type="RefSeq" id="WP_198473604.1">
    <property type="nucleotide sequence ID" value="NZ_JADGMQ010000001.1"/>
</dbReference>
<evidence type="ECO:0000256" key="6">
    <source>
        <dbReference type="ARBA" id="ARBA00023002"/>
    </source>
</evidence>
<dbReference type="InterPro" id="IPR009056">
    <property type="entry name" value="Cyt_c-like_dom"/>
</dbReference>
<evidence type="ECO:0000313" key="12">
    <source>
        <dbReference type="Proteomes" id="UP000601789"/>
    </source>
</evidence>
<dbReference type="PIRSF" id="PIRSF000294">
    <property type="entry name" value="Cytochrome-c_peroxidase"/>
    <property type="match status" value="1"/>
</dbReference>